<dbReference type="InterPro" id="IPR013320">
    <property type="entry name" value="ConA-like_dom_sf"/>
</dbReference>
<protein>
    <recommendedName>
        <fullName evidence="3">GH16 domain-containing protein</fullName>
    </recommendedName>
</protein>
<dbReference type="PROSITE" id="PS51257">
    <property type="entry name" value="PROKAR_LIPOPROTEIN"/>
    <property type="match status" value="1"/>
</dbReference>
<reference evidence="4 5" key="1">
    <citation type="submission" date="2020-08" db="EMBL/GenBank/DDBJ databases">
        <title>Draft genome sequencing of an Anaerocolumna strain isolated from anoxic soil subjected to BSD treatment.</title>
        <authorList>
            <person name="Uek A."/>
            <person name="Tonouchi A."/>
        </authorList>
    </citation>
    <scope>NUCLEOTIDE SEQUENCE [LARGE SCALE GENOMIC DNA]</scope>
    <source>
        <strain evidence="4 5">CTTW</strain>
    </source>
</reference>
<reference evidence="4 5" key="2">
    <citation type="submission" date="2020-08" db="EMBL/GenBank/DDBJ databases">
        <authorList>
            <person name="Ueki A."/>
            <person name="Tonouchi A."/>
        </authorList>
    </citation>
    <scope>NUCLEOTIDE SEQUENCE [LARGE SCALE GENOMIC DNA]</scope>
    <source>
        <strain evidence="4 5">CTTW</strain>
    </source>
</reference>
<dbReference type="PROSITE" id="PS51762">
    <property type="entry name" value="GH16_2"/>
    <property type="match status" value="1"/>
</dbReference>
<dbReference type="CDD" id="cd08023">
    <property type="entry name" value="GH16_laminarinase_like"/>
    <property type="match status" value="1"/>
</dbReference>
<dbReference type="GO" id="GO:0004553">
    <property type="term" value="F:hydrolase activity, hydrolyzing O-glycosyl compounds"/>
    <property type="evidence" value="ECO:0007669"/>
    <property type="project" value="InterPro"/>
</dbReference>
<dbReference type="PANTHER" id="PTHR10963">
    <property type="entry name" value="GLYCOSYL HYDROLASE-RELATED"/>
    <property type="match status" value="1"/>
</dbReference>
<name>A0A7I8DLP7_9FIRM</name>
<accession>A0A7I8DLP7</accession>
<dbReference type="InterPro" id="IPR050546">
    <property type="entry name" value="Glycosyl_Hydrlase_16"/>
</dbReference>
<keyword evidence="2" id="KW-0732">Signal</keyword>
<gene>
    <name evidence="4" type="ORF">bsdcttw_23790</name>
</gene>
<feature type="chain" id="PRO_5039644191" description="GH16 domain-containing protein" evidence="2">
    <location>
        <begin position="21"/>
        <end position="315"/>
    </location>
</feature>
<dbReference type="PANTHER" id="PTHR10963:SF55">
    <property type="entry name" value="GLYCOSIDE HYDROLASE FAMILY 16 PROTEIN"/>
    <property type="match status" value="1"/>
</dbReference>
<dbReference type="KEGG" id="acht:bsdcttw_23790"/>
<evidence type="ECO:0000256" key="1">
    <source>
        <dbReference type="ARBA" id="ARBA00006865"/>
    </source>
</evidence>
<feature type="domain" description="GH16" evidence="3">
    <location>
        <begin position="60"/>
        <end position="309"/>
    </location>
</feature>
<evidence type="ECO:0000313" key="4">
    <source>
        <dbReference type="EMBL" id="BCJ99338.1"/>
    </source>
</evidence>
<organism evidence="4 5">
    <name type="scientific">Anaerocolumna chitinilytica</name>
    <dbReference type="NCBI Taxonomy" id="1727145"/>
    <lineage>
        <taxon>Bacteria</taxon>
        <taxon>Bacillati</taxon>
        <taxon>Bacillota</taxon>
        <taxon>Clostridia</taxon>
        <taxon>Lachnospirales</taxon>
        <taxon>Lachnospiraceae</taxon>
        <taxon>Anaerocolumna</taxon>
    </lineage>
</organism>
<dbReference type="AlphaFoldDB" id="A0A7I8DLP7"/>
<comment type="similarity">
    <text evidence="1">Belongs to the glycosyl hydrolase 16 family.</text>
</comment>
<evidence type="ECO:0000259" key="3">
    <source>
        <dbReference type="PROSITE" id="PS51762"/>
    </source>
</evidence>
<feature type="signal peptide" evidence="2">
    <location>
        <begin position="1"/>
        <end position="20"/>
    </location>
</feature>
<keyword evidence="5" id="KW-1185">Reference proteome</keyword>
<dbReference type="EMBL" id="AP023368">
    <property type="protein sequence ID" value="BCJ99338.1"/>
    <property type="molecule type" value="Genomic_DNA"/>
</dbReference>
<dbReference type="InterPro" id="IPR000757">
    <property type="entry name" value="Beta-glucanase-like"/>
</dbReference>
<dbReference type="Proteomes" id="UP000515703">
    <property type="component" value="Chromosome"/>
</dbReference>
<dbReference type="RefSeq" id="WP_185259599.1">
    <property type="nucleotide sequence ID" value="NZ_AP023368.1"/>
</dbReference>
<evidence type="ECO:0000256" key="2">
    <source>
        <dbReference type="SAM" id="SignalP"/>
    </source>
</evidence>
<dbReference type="GO" id="GO:0005975">
    <property type="term" value="P:carbohydrate metabolic process"/>
    <property type="evidence" value="ECO:0007669"/>
    <property type="project" value="InterPro"/>
</dbReference>
<dbReference type="Pfam" id="PF00722">
    <property type="entry name" value="Glyco_hydro_16"/>
    <property type="match status" value="1"/>
</dbReference>
<evidence type="ECO:0000313" key="5">
    <source>
        <dbReference type="Proteomes" id="UP000515703"/>
    </source>
</evidence>
<dbReference type="Gene3D" id="2.60.120.200">
    <property type="match status" value="1"/>
</dbReference>
<proteinExistence type="inferred from homology"/>
<dbReference type="SUPFAM" id="SSF49899">
    <property type="entry name" value="Concanavalin A-like lectins/glucanases"/>
    <property type="match status" value="1"/>
</dbReference>
<sequence length="315" mass="36038">MGYNKGIKIMILMLSLSAVLSGCQKENSYPVGSMASDAYVNPETAKEEENYEVKAKGYNYDENSLDYKLVWSDEFDKDGAPDEEKWGYDIGGSGWGNNELQYYTQEDNAWVKDGKLIIEARKEEKEGMKYTSARMVTKNKADWLYGKIEVCAKLPQGIGTWPAIWMLPTDWEYGSWPASGEIDIMEHVGYNQDTIHASVHTQSYNHTINTQKTATKYLKGVSEDFHIYTLIWLPDKIEIQMDGDTYFTFMPADYKENPSYKEWPFDKKMHLLLNIAVGGNWGGVKGVDTSIFPQRMEVDYVRVYQSDEINSLVGK</sequence>